<dbReference type="AlphaFoldDB" id="A0A3B0RMQ0"/>
<dbReference type="GO" id="GO:0046872">
    <property type="term" value="F:metal ion binding"/>
    <property type="evidence" value="ECO:0007669"/>
    <property type="project" value="UniProtKB-KW"/>
</dbReference>
<evidence type="ECO:0000256" key="3">
    <source>
        <dbReference type="ARBA" id="ARBA00023004"/>
    </source>
</evidence>
<evidence type="ECO:0000313" key="6">
    <source>
        <dbReference type="EMBL" id="VAV85783.1"/>
    </source>
</evidence>
<keyword evidence="3" id="KW-0408">Iron</keyword>
<keyword evidence="1" id="KW-0949">S-adenosyl-L-methionine</keyword>
<dbReference type="SFLD" id="SFLDS00029">
    <property type="entry name" value="Radical_SAM"/>
    <property type="match status" value="1"/>
</dbReference>
<dbReference type="InterPro" id="IPR013785">
    <property type="entry name" value="Aldolase_TIM"/>
</dbReference>
<protein>
    <recommendedName>
        <fullName evidence="5">Radical SAM core domain-containing protein</fullName>
    </recommendedName>
</protein>
<dbReference type="Gene3D" id="3.20.20.70">
    <property type="entry name" value="Aldolase class I"/>
    <property type="match status" value="1"/>
</dbReference>
<evidence type="ECO:0000259" key="5">
    <source>
        <dbReference type="PROSITE" id="PS51918"/>
    </source>
</evidence>
<dbReference type="InterPro" id="IPR050377">
    <property type="entry name" value="Radical_SAM_PqqE_MftC-like"/>
</dbReference>
<gene>
    <name evidence="6" type="ORF">MNBD_DELTA01-1969</name>
</gene>
<dbReference type="GO" id="GO:0003824">
    <property type="term" value="F:catalytic activity"/>
    <property type="evidence" value="ECO:0007669"/>
    <property type="project" value="InterPro"/>
</dbReference>
<dbReference type="PROSITE" id="PS51918">
    <property type="entry name" value="RADICAL_SAM"/>
    <property type="match status" value="1"/>
</dbReference>
<evidence type="ECO:0000256" key="1">
    <source>
        <dbReference type="ARBA" id="ARBA00022691"/>
    </source>
</evidence>
<dbReference type="Pfam" id="PF04055">
    <property type="entry name" value="Radical_SAM"/>
    <property type="match status" value="1"/>
</dbReference>
<dbReference type="EMBL" id="UOEA01000098">
    <property type="protein sequence ID" value="VAV85783.1"/>
    <property type="molecule type" value="Genomic_DNA"/>
</dbReference>
<accession>A0A3B0RMQ0</accession>
<sequence length="355" mass="40165">MPILKNLSNGLKNTVLGISYLLRRSTKGSLRPKWLVFEVTDRCNSRCTHCNIWNTPNDKNPITAGEIIKALSDPLFRDLRYIQITGGEPVLRKDLEEIFLGIHKVLPKAILQLSTNALLPDRVLKVVRTSLEAGITIYVGVSIDGIGEEHDKIRGVKGNFEKADHLLKELVKLRDKYGSQLLVSGGIVISDLTLHSVDPVRAYAKQIDIELTEAWYNECSFYGNEGKNDIKSNLTEAILSQTPSPLKDLWLKDLKGESIRFPCFAMHTFCLLKWSGDIVPCLTHFNSVGGNIRENTPTEIWNSKQMQDVRVNKVHNCKGCLNSWGAGWSFETSYYKYVFFYLKNPGFFIKTLRGK</sequence>
<dbReference type="PANTHER" id="PTHR11228">
    <property type="entry name" value="RADICAL SAM DOMAIN PROTEIN"/>
    <property type="match status" value="1"/>
</dbReference>
<keyword evidence="4" id="KW-0411">Iron-sulfur</keyword>
<name>A0A3B0RMQ0_9ZZZZ</name>
<evidence type="ECO:0000256" key="4">
    <source>
        <dbReference type="ARBA" id="ARBA00023014"/>
    </source>
</evidence>
<dbReference type="Pfam" id="PF13186">
    <property type="entry name" value="SPASM"/>
    <property type="match status" value="1"/>
</dbReference>
<reference evidence="6" key="1">
    <citation type="submission" date="2018-06" db="EMBL/GenBank/DDBJ databases">
        <authorList>
            <person name="Zhirakovskaya E."/>
        </authorList>
    </citation>
    <scope>NUCLEOTIDE SEQUENCE</scope>
</reference>
<evidence type="ECO:0000256" key="2">
    <source>
        <dbReference type="ARBA" id="ARBA00022723"/>
    </source>
</evidence>
<dbReference type="InterPro" id="IPR023885">
    <property type="entry name" value="4Fe4S-binding_SPASM_dom"/>
</dbReference>
<dbReference type="InterPro" id="IPR058240">
    <property type="entry name" value="rSAM_sf"/>
</dbReference>
<dbReference type="InterPro" id="IPR007197">
    <property type="entry name" value="rSAM"/>
</dbReference>
<keyword evidence="2" id="KW-0479">Metal-binding</keyword>
<dbReference type="GO" id="GO:0051536">
    <property type="term" value="F:iron-sulfur cluster binding"/>
    <property type="evidence" value="ECO:0007669"/>
    <property type="project" value="UniProtKB-KW"/>
</dbReference>
<feature type="domain" description="Radical SAM core" evidence="5">
    <location>
        <begin position="29"/>
        <end position="252"/>
    </location>
</feature>
<organism evidence="6">
    <name type="scientific">hydrothermal vent metagenome</name>
    <dbReference type="NCBI Taxonomy" id="652676"/>
    <lineage>
        <taxon>unclassified sequences</taxon>
        <taxon>metagenomes</taxon>
        <taxon>ecological metagenomes</taxon>
    </lineage>
</organism>
<proteinExistence type="predicted"/>
<dbReference type="CDD" id="cd21109">
    <property type="entry name" value="SPASM"/>
    <property type="match status" value="1"/>
</dbReference>
<dbReference type="PANTHER" id="PTHR11228:SF7">
    <property type="entry name" value="PQQA PEPTIDE CYCLASE"/>
    <property type="match status" value="1"/>
</dbReference>
<dbReference type="SFLD" id="SFLDG01067">
    <property type="entry name" value="SPASM/twitch_domain_containing"/>
    <property type="match status" value="1"/>
</dbReference>
<dbReference type="CDD" id="cd01335">
    <property type="entry name" value="Radical_SAM"/>
    <property type="match status" value="1"/>
</dbReference>
<dbReference type="SUPFAM" id="SSF102114">
    <property type="entry name" value="Radical SAM enzymes"/>
    <property type="match status" value="1"/>
</dbReference>